<dbReference type="RefSeq" id="WP_158985869.1">
    <property type="nucleotide sequence ID" value="NZ_BAABKY010000002.1"/>
</dbReference>
<dbReference type="PANTHER" id="PTHR11717">
    <property type="entry name" value="LOW MOLECULAR WEIGHT PROTEIN TYROSINE PHOSPHATASE"/>
    <property type="match status" value="1"/>
</dbReference>
<keyword evidence="4" id="KW-0904">Protein phosphatase</keyword>
<keyword evidence="8" id="KW-1185">Reference proteome</keyword>
<evidence type="ECO:0000259" key="6">
    <source>
        <dbReference type="SMART" id="SM00226"/>
    </source>
</evidence>
<feature type="domain" description="Phosphotyrosine protein phosphatase I" evidence="6">
    <location>
        <begin position="3"/>
        <end position="143"/>
    </location>
</feature>
<evidence type="ECO:0000256" key="3">
    <source>
        <dbReference type="ARBA" id="ARBA00022801"/>
    </source>
</evidence>
<evidence type="ECO:0000256" key="4">
    <source>
        <dbReference type="ARBA" id="ARBA00022912"/>
    </source>
</evidence>
<dbReference type="CDD" id="cd16343">
    <property type="entry name" value="LMWPTP"/>
    <property type="match status" value="1"/>
</dbReference>
<evidence type="ECO:0000313" key="7">
    <source>
        <dbReference type="EMBL" id="GAA5075167.1"/>
    </source>
</evidence>
<dbReference type="SUPFAM" id="SSF52788">
    <property type="entry name" value="Phosphotyrosine protein phosphatases I"/>
    <property type="match status" value="1"/>
</dbReference>
<dbReference type="InterPro" id="IPR036196">
    <property type="entry name" value="Ptyr_pPase_sf"/>
</dbReference>
<dbReference type="Gene3D" id="3.40.50.2300">
    <property type="match status" value="1"/>
</dbReference>
<dbReference type="SMART" id="SM00226">
    <property type="entry name" value="LMWPc"/>
    <property type="match status" value="1"/>
</dbReference>
<sequence length="144" mass="16004">MTFRLLIICKGNICRSPMAETMLRHRLGRDDIVVESAGLAAMQGSPVDPKAQQVLLEHGLSAAAHIGRQATRELLQRFDLVLAMEQRQVAATLASCPVLRGRVLMFSHWNGGEDIDDPYGRDISCFDATYDSLDTCNSEWQTKL</sequence>
<dbReference type="Pfam" id="PF01451">
    <property type="entry name" value="LMWPc"/>
    <property type="match status" value="1"/>
</dbReference>
<accession>A0ABP9LFF6</accession>
<dbReference type="InterPro" id="IPR050438">
    <property type="entry name" value="LMW_PTPase"/>
</dbReference>
<evidence type="ECO:0000256" key="5">
    <source>
        <dbReference type="ARBA" id="ARBA00051722"/>
    </source>
</evidence>
<evidence type="ECO:0000256" key="2">
    <source>
        <dbReference type="ARBA" id="ARBA00013064"/>
    </source>
</evidence>
<protein>
    <recommendedName>
        <fullName evidence="2">protein-tyrosine-phosphatase</fullName>
        <ecNumber evidence="2">3.1.3.48</ecNumber>
    </recommendedName>
</protein>
<keyword evidence="3" id="KW-0378">Hydrolase</keyword>
<dbReference type="InterPro" id="IPR017867">
    <property type="entry name" value="Tyr_phospatase_low_mol_wt"/>
</dbReference>
<dbReference type="EMBL" id="BAABKY010000002">
    <property type="protein sequence ID" value="GAA5075167.1"/>
    <property type="molecule type" value="Genomic_DNA"/>
</dbReference>
<dbReference type="Proteomes" id="UP001501083">
    <property type="component" value="Unassembled WGS sequence"/>
</dbReference>
<comment type="caution">
    <text evidence="7">The sequence shown here is derived from an EMBL/GenBank/DDBJ whole genome shotgun (WGS) entry which is preliminary data.</text>
</comment>
<dbReference type="PANTHER" id="PTHR11717:SF31">
    <property type="entry name" value="LOW MOLECULAR WEIGHT PROTEIN-TYROSINE-PHOSPHATASE ETP-RELATED"/>
    <property type="match status" value="1"/>
</dbReference>
<evidence type="ECO:0000256" key="1">
    <source>
        <dbReference type="ARBA" id="ARBA00011063"/>
    </source>
</evidence>
<evidence type="ECO:0000313" key="8">
    <source>
        <dbReference type="Proteomes" id="UP001501083"/>
    </source>
</evidence>
<dbReference type="PRINTS" id="PR00719">
    <property type="entry name" value="LMWPTPASE"/>
</dbReference>
<dbReference type="EC" id="3.1.3.48" evidence="2"/>
<gene>
    <name evidence="7" type="ORF">GCM10025759_18430</name>
</gene>
<name>A0ABP9LFF6_9GAMM</name>
<comment type="catalytic activity">
    <reaction evidence="5">
        <text>O-phospho-L-tyrosyl-[protein] + H2O = L-tyrosyl-[protein] + phosphate</text>
        <dbReference type="Rhea" id="RHEA:10684"/>
        <dbReference type="Rhea" id="RHEA-COMP:10136"/>
        <dbReference type="Rhea" id="RHEA-COMP:20101"/>
        <dbReference type="ChEBI" id="CHEBI:15377"/>
        <dbReference type="ChEBI" id="CHEBI:43474"/>
        <dbReference type="ChEBI" id="CHEBI:46858"/>
        <dbReference type="ChEBI" id="CHEBI:61978"/>
        <dbReference type="EC" id="3.1.3.48"/>
    </reaction>
</comment>
<proteinExistence type="inferred from homology"/>
<comment type="similarity">
    <text evidence="1">Belongs to the low molecular weight phosphotyrosine protein phosphatase family.</text>
</comment>
<dbReference type="InterPro" id="IPR023485">
    <property type="entry name" value="Ptyr_pPase"/>
</dbReference>
<reference evidence="8" key="1">
    <citation type="journal article" date="2019" name="Int. J. Syst. Evol. Microbiol.">
        <title>The Global Catalogue of Microorganisms (GCM) 10K type strain sequencing project: providing services to taxonomists for standard genome sequencing and annotation.</title>
        <authorList>
            <consortium name="The Broad Institute Genomics Platform"/>
            <consortium name="The Broad Institute Genome Sequencing Center for Infectious Disease"/>
            <person name="Wu L."/>
            <person name="Ma J."/>
        </authorList>
    </citation>
    <scope>NUCLEOTIDE SEQUENCE [LARGE SCALE GENOMIC DNA]</scope>
    <source>
        <strain evidence="8">JCM 19212</strain>
    </source>
</reference>
<organism evidence="7 8">
    <name type="scientific">Lysobacter panacisoli</name>
    <dbReference type="NCBI Taxonomy" id="1255263"/>
    <lineage>
        <taxon>Bacteria</taxon>
        <taxon>Pseudomonadati</taxon>
        <taxon>Pseudomonadota</taxon>
        <taxon>Gammaproteobacteria</taxon>
        <taxon>Lysobacterales</taxon>
        <taxon>Lysobacteraceae</taxon>
        <taxon>Lysobacter</taxon>
    </lineage>
</organism>